<dbReference type="EMBL" id="LT854263">
    <property type="protein sequence ID" value="SMR60587.1"/>
    <property type="molecule type" value="Genomic_DNA"/>
</dbReference>
<evidence type="ECO:0000256" key="2">
    <source>
        <dbReference type="SAM" id="MobiDB-lite"/>
    </source>
</evidence>
<feature type="region of interest" description="Disordered" evidence="2">
    <location>
        <begin position="151"/>
        <end position="227"/>
    </location>
</feature>
<organism evidence="3 4">
    <name type="scientific">Zymoseptoria tritici ST99CH_1E4</name>
    <dbReference type="NCBI Taxonomy" id="1276532"/>
    <lineage>
        <taxon>Eukaryota</taxon>
        <taxon>Fungi</taxon>
        <taxon>Dikarya</taxon>
        <taxon>Ascomycota</taxon>
        <taxon>Pezizomycotina</taxon>
        <taxon>Dothideomycetes</taxon>
        <taxon>Dothideomycetidae</taxon>
        <taxon>Mycosphaerellales</taxon>
        <taxon>Mycosphaerellaceae</taxon>
        <taxon>Zymoseptoria</taxon>
    </lineage>
</organism>
<feature type="coiled-coil region" evidence="1">
    <location>
        <begin position="265"/>
        <end position="295"/>
    </location>
</feature>
<feature type="compositionally biased region" description="Polar residues" evidence="2">
    <location>
        <begin position="217"/>
        <end position="226"/>
    </location>
</feature>
<evidence type="ECO:0000313" key="4">
    <source>
        <dbReference type="Proteomes" id="UP000245764"/>
    </source>
</evidence>
<feature type="region of interest" description="Disordered" evidence="2">
    <location>
        <begin position="1"/>
        <end position="44"/>
    </location>
</feature>
<feature type="compositionally biased region" description="Basic and acidic residues" evidence="2">
    <location>
        <begin position="254"/>
        <end position="265"/>
    </location>
</feature>
<name>A0A2H1H430_ZYMTR</name>
<feature type="region of interest" description="Disordered" evidence="2">
    <location>
        <begin position="67"/>
        <end position="100"/>
    </location>
</feature>
<gene>
    <name evidence="3" type="ORF">ZT1E4_G10552</name>
</gene>
<dbReference type="Proteomes" id="UP000245764">
    <property type="component" value="Chromosome 11"/>
</dbReference>
<keyword evidence="1" id="KW-0175">Coiled coil</keyword>
<feature type="region of interest" description="Disordered" evidence="2">
    <location>
        <begin position="241"/>
        <end position="265"/>
    </location>
</feature>
<dbReference type="AlphaFoldDB" id="A0A2H1H430"/>
<accession>A0A2H1H430</accession>
<reference evidence="4" key="1">
    <citation type="submission" date="2017-05" db="EMBL/GenBank/DDBJ databases">
        <authorList>
            <person name="Song R."/>
            <person name="Chenine A.L."/>
            <person name="Ruprecht R.M."/>
        </authorList>
    </citation>
    <scope>NUCLEOTIDE SEQUENCE [LARGE SCALE GENOMIC DNA]</scope>
</reference>
<sequence length="326" mass="37046">MALVSYGNDSDYDELAGDSEGFARPTSSSVLSAKRNTHKYDRPESTMSCKLDPIMYEKVWKDHMDQRPTPRQRYNHSAFTELSGNSKHQRRRQKEAKKEAIDKLTGQDCMLSYSKYIPRAYRPADLPIHAEDCSGDLLKVIAFCLRNTKKTRKKGEKVSKSGNSAAEREQMPVRKTSSKQEVVASARSVPAPIKEQDAPSKSQNSVKSSRRLDSPENAVTSPPTIDTENRKRKLMVFKWGTSTSSDARPQDPVVRNRDAVDERKKEEAGLAIMSLEAELKRLAKTSRASEEYQEKQEALVASKLRFGHRHGMKYALWKEWVMLEMS</sequence>
<evidence type="ECO:0000256" key="1">
    <source>
        <dbReference type="SAM" id="Coils"/>
    </source>
</evidence>
<evidence type="ECO:0000313" key="3">
    <source>
        <dbReference type="EMBL" id="SMR60587.1"/>
    </source>
</evidence>
<feature type="compositionally biased region" description="Polar residues" evidence="2">
    <location>
        <begin position="75"/>
        <end position="86"/>
    </location>
</feature>
<protein>
    <submittedName>
        <fullName evidence="3">Uncharacterized protein</fullName>
    </submittedName>
</protein>
<proteinExistence type="predicted"/>